<reference evidence="5 6" key="1">
    <citation type="submission" date="2017-09" db="EMBL/GenBank/DDBJ databases">
        <authorList>
            <person name="Ehlers B."/>
            <person name="Leendertz F.H."/>
        </authorList>
    </citation>
    <scope>NUCLEOTIDE SEQUENCE [LARGE SCALE GENOMIC DNA]</scope>
    <source>
        <strain evidence="5 6">DSM 45537</strain>
    </source>
</reference>
<evidence type="ECO:0000256" key="2">
    <source>
        <dbReference type="ARBA" id="ARBA00023002"/>
    </source>
</evidence>
<evidence type="ECO:0000259" key="4">
    <source>
        <dbReference type="Pfam" id="PF22725"/>
    </source>
</evidence>
<dbReference type="InterPro" id="IPR036291">
    <property type="entry name" value="NAD(P)-bd_dom_sf"/>
</dbReference>
<protein>
    <submittedName>
        <fullName evidence="5">Myo-inositol 2-dehydrogenase / D-chiro-inositol 1-dehydrogenase</fullName>
    </submittedName>
</protein>
<evidence type="ECO:0000313" key="5">
    <source>
        <dbReference type="EMBL" id="SNY88464.1"/>
    </source>
</evidence>
<name>A0A285LU53_9NOCA</name>
<dbReference type="Pfam" id="PF22725">
    <property type="entry name" value="GFO_IDH_MocA_C3"/>
    <property type="match status" value="1"/>
</dbReference>
<dbReference type="SUPFAM" id="SSF51735">
    <property type="entry name" value="NAD(P)-binding Rossmann-fold domains"/>
    <property type="match status" value="1"/>
</dbReference>
<dbReference type="PANTHER" id="PTHR42840">
    <property type="entry name" value="NAD(P)-BINDING ROSSMANN-FOLD SUPERFAMILY PROTEIN-RELATED"/>
    <property type="match status" value="1"/>
</dbReference>
<dbReference type="Proteomes" id="UP000219565">
    <property type="component" value="Unassembled WGS sequence"/>
</dbReference>
<sequence length="337" mass="35686">MSSTVTLGLAGVGRIGTAHAETLHGLPGVDRVVVADLDATRARTTAAKLGVEAVGDIETLLAADLTGLVIATATDSHPALIAAAIDRGIPVFCEKPVARDIDGTLAVLDRVRDSAVPVQIGFQRRFDAGYRAARAAVAGGELGWLHTLRATTLDPAPPPADYIPRSGGLFRDCGVHDFDIIRWVTGREVTEVYARGANRGDEFFTAAGDIDTAAVLLTLDDGTLATVNLGRYNGAGYDVRLEVLGSRGNAIVGLDDRAPLHSVEPDHPTSPDPAYPGFMERFRRAYTEELTTFVAVATGTAPSPCTIADALEAFYIAEACELSRAERRPVALTEVRR</sequence>
<gene>
    <name evidence="5" type="ORF">SAMN04244553_5438</name>
</gene>
<dbReference type="EMBL" id="OBEG01000006">
    <property type="protein sequence ID" value="SNY88464.1"/>
    <property type="molecule type" value="Genomic_DNA"/>
</dbReference>
<accession>A0A285LU53</accession>
<evidence type="ECO:0000259" key="3">
    <source>
        <dbReference type="Pfam" id="PF01408"/>
    </source>
</evidence>
<dbReference type="Gene3D" id="3.40.50.720">
    <property type="entry name" value="NAD(P)-binding Rossmann-like Domain"/>
    <property type="match status" value="1"/>
</dbReference>
<keyword evidence="2" id="KW-0560">Oxidoreductase</keyword>
<dbReference type="GO" id="GO:0016491">
    <property type="term" value="F:oxidoreductase activity"/>
    <property type="evidence" value="ECO:0007669"/>
    <property type="project" value="UniProtKB-KW"/>
</dbReference>
<proteinExistence type="inferred from homology"/>
<dbReference type="OrthoDB" id="256869at2"/>
<dbReference type="GO" id="GO:0000166">
    <property type="term" value="F:nucleotide binding"/>
    <property type="evidence" value="ECO:0007669"/>
    <property type="project" value="InterPro"/>
</dbReference>
<evidence type="ECO:0000313" key="6">
    <source>
        <dbReference type="Proteomes" id="UP000219565"/>
    </source>
</evidence>
<dbReference type="STRING" id="1379680.GCA_001612615_01678"/>
<dbReference type="InterPro" id="IPR000683">
    <property type="entry name" value="Gfo/Idh/MocA-like_OxRdtase_N"/>
</dbReference>
<feature type="domain" description="GFO/IDH/MocA-like oxidoreductase" evidence="4">
    <location>
        <begin position="130"/>
        <end position="249"/>
    </location>
</feature>
<evidence type="ECO:0000256" key="1">
    <source>
        <dbReference type="ARBA" id="ARBA00010928"/>
    </source>
</evidence>
<dbReference type="PANTHER" id="PTHR42840:SF3">
    <property type="entry name" value="BINDING ROSSMANN FOLD OXIDOREDUCTASE, PUTATIVE (AFU_ORTHOLOGUE AFUA_2G10240)-RELATED"/>
    <property type="match status" value="1"/>
</dbReference>
<keyword evidence="6" id="KW-1185">Reference proteome</keyword>
<dbReference type="InterPro" id="IPR055170">
    <property type="entry name" value="GFO_IDH_MocA-like_dom"/>
</dbReference>
<dbReference type="AlphaFoldDB" id="A0A285LU53"/>
<dbReference type="SUPFAM" id="SSF55347">
    <property type="entry name" value="Glyceraldehyde-3-phosphate dehydrogenase-like, C-terminal domain"/>
    <property type="match status" value="1"/>
</dbReference>
<dbReference type="Gene3D" id="3.30.360.10">
    <property type="entry name" value="Dihydrodipicolinate Reductase, domain 2"/>
    <property type="match status" value="1"/>
</dbReference>
<feature type="domain" description="Gfo/Idh/MocA-like oxidoreductase N-terminal" evidence="3">
    <location>
        <begin position="7"/>
        <end position="122"/>
    </location>
</feature>
<comment type="similarity">
    <text evidence="1">Belongs to the Gfo/Idh/MocA family.</text>
</comment>
<organism evidence="5 6">
    <name type="scientific">Nocardia amikacinitolerans</name>
    <dbReference type="NCBI Taxonomy" id="756689"/>
    <lineage>
        <taxon>Bacteria</taxon>
        <taxon>Bacillati</taxon>
        <taxon>Actinomycetota</taxon>
        <taxon>Actinomycetes</taxon>
        <taxon>Mycobacteriales</taxon>
        <taxon>Nocardiaceae</taxon>
        <taxon>Nocardia</taxon>
    </lineage>
</organism>
<dbReference type="RefSeq" id="WP_097247375.1">
    <property type="nucleotide sequence ID" value="NZ_OBEG01000006.1"/>
</dbReference>
<dbReference type="Pfam" id="PF01408">
    <property type="entry name" value="GFO_IDH_MocA"/>
    <property type="match status" value="1"/>
</dbReference>